<dbReference type="GeneID" id="77803601"/>
<sequence>MPPTLPRATQVLKSVKSFTLANFMLSQAEDLRIIRAARQAQLPIPFLVFRLAQVTRSTPICTLLHLPDFKEAHQLDIFNTAQVSRTVKILNSVNP</sequence>
<dbReference type="EMBL" id="CP110433">
    <property type="protein sequence ID" value="WAQ91100.1"/>
    <property type="molecule type" value="Genomic_DNA"/>
</dbReference>
<organism evidence="1 2">
    <name type="scientific">Puccinia triticina</name>
    <dbReference type="NCBI Taxonomy" id="208348"/>
    <lineage>
        <taxon>Eukaryota</taxon>
        <taxon>Fungi</taxon>
        <taxon>Dikarya</taxon>
        <taxon>Basidiomycota</taxon>
        <taxon>Pucciniomycotina</taxon>
        <taxon>Pucciniomycetes</taxon>
        <taxon>Pucciniales</taxon>
        <taxon>Pucciniaceae</taxon>
        <taxon>Puccinia</taxon>
    </lineage>
</organism>
<gene>
    <name evidence="1" type="ORF">PtA15_13A501</name>
</gene>
<dbReference type="Proteomes" id="UP001164743">
    <property type="component" value="Chromosome 13A"/>
</dbReference>
<reference evidence="1" key="1">
    <citation type="submission" date="2022-10" db="EMBL/GenBank/DDBJ databases">
        <title>Puccinia triticina Genome sequencing and assembly.</title>
        <authorList>
            <person name="Li C."/>
        </authorList>
    </citation>
    <scope>NUCLEOTIDE SEQUENCE</scope>
    <source>
        <strain evidence="1">Pt15</strain>
    </source>
</reference>
<evidence type="ECO:0000313" key="1">
    <source>
        <dbReference type="EMBL" id="WAQ91100.1"/>
    </source>
</evidence>
<evidence type="ECO:0000313" key="2">
    <source>
        <dbReference type="Proteomes" id="UP001164743"/>
    </source>
</evidence>
<protein>
    <submittedName>
        <fullName evidence="1">Uncharacterized protein</fullName>
    </submittedName>
</protein>
<keyword evidence="2" id="KW-1185">Reference proteome</keyword>
<accession>A0ABY7D541</accession>
<proteinExistence type="predicted"/>
<name>A0ABY7D541_9BASI</name>
<dbReference type="RefSeq" id="XP_053026655.1">
    <property type="nucleotide sequence ID" value="XM_053162706.1"/>
</dbReference>